<dbReference type="EMBL" id="LNGD01000206">
    <property type="protein sequence ID" value="KYC46466.1"/>
    <property type="molecule type" value="Genomic_DNA"/>
</dbReference>
<gene>
    <name evidence="1" type="ORF">AMQ74_01818</name>
</gene>
<dbReference type="AlphaFoldDB" id="A0A150IN52"/>
<comment type="caution">
    <text evidence="1">The sequence shown here is derived from an EMBL/GenBank/DDBJ whole genome shotgun (WGS) entry which is preliminary data.</text>
</comment>
<evidence type="ECO:0000313" key="2">
    <source>
        <dbReference type="Proteomes" id="UP000075578"/>
    </source>
</evidence>
<proteinExistence type="predicted"/>
<evidence type="ECO:0000313" key="1">
    <source>
        <dbReference type="EMBL" id="KYC46466.1"/>
    </source>
</evidence>
<accession>A0A150IN52</accession>
<protein>
    <submittedName>
        <fullName evidence="1">Uncharacterized protein</fullName>
    </submittedName>
</protein>
<dbReference type="Proteomes" id="UP000075578">
    <property type="component" value="Unassembled WGS sequence"/>
</dbReference>
<organism evidence="1 2">
    <name type="scientific">Candidatus Methanofastidiosum methylothiophilum</name>
    <dbReference type="NCBI Taxonomy" id="1705564"/>
    <lineage>
        <taxon>Archaea</taxon>
        <taxon>Methanobacteriati</taxon>
        <taxon>Methanobacteriota</taxon>
        <taxon>Stenosarchaea group</taxon>
        <taxon>Candidatus Methanofastidiosia</taxon>
        <taxon>Candidatus Methanofastidiosales</taxon>
        <taxon>Candidatus Methanofastidiosaceae</taxon>
        <taxon>Candidatus Methanofastidiosum</taxon>
    </lineage>
</organism>
<name>A0A150IN52_9EURY</name>
<reference evidence="1 2" key="1">
    <citation type="journal article" date="2016" name="ISME J.">
        <title>Chasing the elusive Euryarchaeota class WSA2: genomes reveal a uniquely fastidious methyl-reducing methanogen.</title>
        <authorList>
            <person name="Nobu M.K."/>
            <person name="Narihiro T."/>
            <person name="Kuroda K."/>
            <person name="Mei R."/>
            <person name="Liu W.T."/>
        </authorList>
    </citation>
    <scope>NUCLEOTIDE SEQUENCE [LARGE SCALE GENOMIC DNA]</scope>
    <source>
        <strain evidence="1">U1lsi0528_Bin089</strain>
    </source>
</reference>
<dbReference type="PROSITE" id="PS51257">
    <property type="entry name" value="PROKAR_LIPOPROTEIN"/>
    <property type="match status" value="1"/>
</dbReference>
<sequence length="136" mass="14832">MKKLSVAIISLVLLVSIIGISSVFGCCVKQFYATNDTVHVGEFIKIVSIEYEPGSCSVDPTHIVLQNEDETNSDKAILVSSKCDPGTGTLTVTYRAVKQGKVYFKYAGCQKPVVTILPEPHPMFSFMKILGFGKPK</sequence>